<evidence type="ECO:0000256" key="3">
    <source>
        <dbReference type="ARBA" id="ARBA00013368"/>
    </source>
</evidence>
<dbReference type="SUPFAM" id="SSF52540">
    <property type="entry name" value="P-loop containing nucleoside triphosphate hydrolases"/>
    <property type="match status" value="1"/>
</dbReference>
<dbReference type="Pfam" id="PF13476">
    <property type="entry name" value="AAA_23"/>
    <property type="match status" value="1"/>
</dbReference>
<dbReference type="InterPro" id="IPR038729">
    <property type="entry name" value="Rad50/SbcC_AAA"/>
</dbReference>
<dbReference type="Gene3D" id="3.40.50.300">
    <property type="entry name" value="P-loop containing nucleotide triphosphate hydrolases"/>
    <property type="match status" value="2"/>
</dbReference>
<evidence type="ECO:0000256" key="2">
    <source>
        <dbReference type="ARBA" id="ARBA00011322"/>
    </source>
</evidence>
<organism evidence="6 7">
    <name type="scientific">Catellatospora aurea</name>
    <dbReference type="NCBI Taxonomy" id="1337874"/>
    <lineage>
        <taxon>Bacteria</taxon>
        <taxon>Bacillati</taxon>
        <taxon>Actinomycetota</taxon>
        <taxon>Actinomycetes</taxon>
        <taxon>Micromonosporales</taxon>
        <taxon>Micromonosporaceae</taxon>
        <taxon>Catellatospora</taxon>
    </lineage>
</organism>
<proteinExistence type="inferred from homology"/>
<evidence type="ECO:0000256" key="4">
    <source>
        <dbReference type="SAM" id="Coils"/>
    </source>
</evidence>
<comment type="subunit">
    <text evidence="2">Heterodimer of SbcC and SbcD.</text>
</comment>
<dbReference type="Proteomes" id="UP001596392">
    <property type="component" value="Unassembled WGS sequence"/>
</dbReference>
<protein>
    <recommendedName>
        <fullName evidence="3">Nuclease SbcCD subunit C</fullName>
    </recommendedName>
</protein>
<dbReference type="InterPro" id="IPR027417">
    <property type="entry name" value="P-loop_NTPase"/>
</dbReference>
<reference evidence="7" key="1">
    <citation type="journal article" date="2019" name="Int. J. Syst. Evol. Microbiol.">
        <title>The Global Catalogue of Microorganisms (GCM) 10K type strain sequencing project: providing services to taxonomists for standard genome sequencing and annotation.</title>
        <authorList>
            <consortium name="The Broad Institute Genomics Platform"/>
            <consortium name="The Broad Institute Genome Sequencing Center for Infectious Disease"/>
            <person name="Wu L."/>
            <person name="Ma J."/>
        </authorList>
    </citation>
    <scope>NUCLEOTIDE SEQUENCE [LARGE SCALE GENOMIC DNA]</scope>
    <source>
        <strain evidence="7">CGMCC 1.9106</strain>
    </source>
</reference>
<evidence type="ECO:0000313" key="7">
    <source>
        <dbReference type="Proteomes" id="UP001596392"/>
    </source>
</evidence>
<dbReference type="EMBL" id="JBHTAC010000060">
    <property type="protein sequence ID" value="MFC7247611.1"/>
    <property type="molecule type" value="Genomic_DNA"/>
</dbReference>
<sequence>MTPDEPLVELLLDRLAADGVADEITDVVLGAAGGDDELRAALDGRPTRPRPAGDARRRTHVYLEAITVTGFRGVGPQRTLPVRPGPGLTLVVGRNGSGKSSFAEAIELALTGDSARGADRAWRNVHQPDTCAVRLDLRIGDPAAPTRMQRSWAPGDDLGAATASVTGAPDELDLARLSRLYRPFLTPADLGRLATSTATALHDSTDAVLGLELLTDTDRRLTAAARPVDSALAEHRHRQAVLRAALGDVDDDRARRAAQQLAADSPDLDLLDSILAEPVDADTDKTIAMHHWLADLTLPEPAAVARLAADLARAVDDSRGYEQRQAKSSLRAAELFRLAIDYHAEAGDGPCPVCHTGTLDGLWRRKAEIAFRDLRELSLSANRAASQVNELTRRARQLIDQIESPAGEGSALALLRDVVAALHALPRTPGELAAHLSSHYPPVAQAADLVRRQSVAYLSRRDTAWQSIAGELRAWSADARRVPVLTGEQARIKAARQWLGQAADGIRDARLAPFAEQSQAIWTRLCQEGTSDAALGVLSQGELQALGLATFLPHSCAAESPFRFMVIDDPVQSMDSSKVDGLARVLAELAGERQVVVFTHDSRLPDAVHRLEIDLQVLEVVRAEQSVVTVRVVLDPAVPHLA</sequence>
<evidence type="ECO:0000313" key="6">
    <source>
        <dbReference type="EMBL" id="MFC7247611.1"/>
    </source>
</evidence>
<accession>A0ABW2HAB2</accession>
<feature type="domain" description="Rad50/SbcC-type AAA" evidence="5">
    <location>
        <begin position="66"/>
        <end position="122"/>
    </location>
</feature>
<evidence type="ECO:0000256" key="1">
    <source>
        <dbReference type="ARBA" id="ARBA00006930"/>
    </source>
</evidence>
<comment type="caution">
    <text evidence="6">The sequence shown here is derived from an EMBL/GenBank/DDBJ whole genome shotgun (WGS) entry which is preliminary data.</text>
</comment>
<dbReference type="PANTHER" id="PTHR32114:SF2">
    <property type="entry name" value="ABC TRANSPORTER ABCH.3"/>
    <property type="match status" value="1"/>
</dbReference>
<evidence type="ECO:0000259" key="5">
    <source>
        <dbReference type="Pfam" id="PF13476"/>
    </source>
</evidence>
<dbReference type="RefSeq" id="WP_376810331.1">
    <property type="nucleotide sequence ID" value="NZ_JBHTAC010000060.1"/>
</dbReference>
<feature type="coiled-coil region" evidence="4">
    <location>
        <begin position="374"/>
        <end position="401"/>
    </location>
</feature>
<keyword evidence="7" id="KW-1185">Reference proteome</keyword>
<gene>
    <name evidence="6" type="ORF">ACFQO7_34545</name>
</gene>
<dbReference type="PANTHER" id="PTHR32114">
    <property type="entry name" value="ABC TRANSPORTER ABCH.3"/>
    <property type="match status" value="1"/>
</dbReference>
<name>A0ABW2HAB2_9ACTN</name>
<comment type="similarity">
    <text evidence="1">Belongs to the SMC family. SbcC subfamily.</text>
</comment>
<keyword evidence="4" id="KW-0175">Coiled coil</keyword>